<evidence type="ECO:0000313" key="3">
    <source>
        <dbReference type="Proteomes" id="UP000569914"/>
    </source>
</evidence>
<feature type="region of interest" description="Disordered" evidence="1">
    <location>
        <begin position="38"/>
        <end position="60"/>
    </location>
</feature>
<name>A0A7Y9LBM4_9ACTN</name>
<keyword evidence="3" id="KW-1185">Reference proteome</keyword>
<accession>A0A7Y9LBM4</accession>
<reference evidence="2 3" key="1">
    <citation type="submission" date="2020-07" db="EMBL/GenBank/DDBJ databases">
        <title>Sequencing the genomes of 1000 actinobacteria strains.</title>
        <authorList>
            <person name="Klenk H.-P."/>
        </authorList>
    </citation>
    <scope>NUCLEOTIDE SEQUENCE [LARGE SCALE GENOMIC DNA]</scope>
    <source>
        <strain evidence="2 3">DSM 22083</strain>
    </source>
</reference>
<protein>
    <submittedName>
        <fullName evidence="2">Uncharacterized protein</fullName>
    </submittedName>
</protein>
<dbReference type="AlphaFoldDB" id="A0A7Y9LBM4"/>
<evidence type="ECO:0000256" key="1">
    <source>
        <dbReference type="SAM" id="MobiDB-lite"/>
    </source>
</evidence>
<gene>
    <name evidence="2" type="ORF">BKA15_005308</name>
</gene>
<evidence type="ECO:0000313" key="2">
    <source>
        <dbReference type="EMBL" id="NYE73979.1"/>
    </source>
</evidence>
<organism evidence="2 3">
    <name type="scientific">Microlunatus parietis</name>
    <dbReference type="NCBI Taxonomy" id="682979"/>
    <lineage>
        <taxon>Bacteria</taxon>
        <taxon>Bacillati</taxon>
        <taxon>Actinomycetota</taxon>
        <taxon>Actinomycetes</taxon>
        <taxon>Propionibacteriales</taxon>
        <taxon>Propionibacteriaceae</taxon>
        <taxon>Microlunatus</taxon>
    </lineage>
</organism>
<dbReference type="EMBL" id="JACCBU010000001">
    <property type="protein sequence ID" value="NYE73979.1"/>
    <property type="molecule type" value="Genomic_DNA"/>
</dbReference>
<dbReference type="RefSeq" id="WP_246322425.1">
    <property type="nucleotide sequence ID" value="NZ_JACCBU010000001.1"/>
</dbReference>
<dbReference type="Proteomes" id="UP000569914">
    <property type="component" value="Unassembled WGS sequence"/>
</dbReference>
<feature type="compositionally biased region" description="Polar residues" evidence="1">
    <location>
        <begin position="51"/>
        <end position="60"/>
    </location>
</feature>
<proteinExistence type="predicted"/>
<sequence>MFGPGTYLRITPTVSWSWNLESLPFDGSNDREFIPRRTVHRPDATAPAAETASTIRPNSV</sequence>
<comment type="caution">
    <text evidence="2">The sequence shown here is derived from an EMBL/GenBank/DDBJ whole genome shotgun (WGS) entry which is preliminary data.</text>
</comment>